<evidence type="ECO:0000313" key="4">
    <source>
        <dbReference type="EMBL" id="NER14729.1"/>
    </source>
</evidence>
<dbReference type="InterPro" id="IPR029069">
    <property type="entry name" value="HotDog_dom_sf"/>
</dbReference>
<keyword evidence="5" id="KW-1185">Reference proteome</keyword>
<dbReference type="Pfam" id="PF03061">
    <property type="entry name" value="4HBT"/>
    <property type="match status" value="1"/>
</dbReference>
<dbReference type="InterPro" id="IPR039298">
    <property type="entry name" value="ACOT13"/>
</dbReference>
<reference evidence="4 5" key="1">
    <citation type="submission" date="2020-01" db="EMBL/GenBank/DDBJ databases">
        <title>Leptobacterium flavescens.</title>
        <authorList>
            <person name="Wang G."/>
        </authorList>
    </citation>
    <scope>NUCLEOTIDE SEQUENCE [LARGE SCALE GENOMIC DNA]</scope>
    <source>
        <strain evidence="4 5">KCTC 22160</strain>
    </source>
</reference>
<dbReference type="InterPro" id="IPR003736">
    <property type="entry name" value="PAAI_dom"/>
</dbReference>
<dbReference type="EMBL" id="JAABOO010000003">
    <property type="protein sequence ID" value="NER14729.1"/>
    <property type="molecule type" value="Genomic_DNA"/>
</dbReference>
<name>A0A6P0USD6_9FLAO</name>
<gene>
    <name evidence="4" type="ORF">GWK08_14830</name>
</gene>
<comment type="similarity">
    <text evidence="1">Belongs to the thioesterase PaaI family.</text>
</comment>
<organism evidence="4 5">
    <name type="scientific">Leptobacterium flavescens</name>
    <dbReference type="NCBI Taxonomy" id="472055"/>
    <lineage>
        <taxon>Bacteria</taxon>
        <taxon>Pseudomonadati</taxon>
        <taxon>Bacteroidota</taxon>
        <taxon>Flavobacteriia</taxon>
        <taxon>Flavobacteriales</taxon>
        <taxon>Flavobacteriaceae</taxon>
        <taxon>Leptobacterium</taxon>
    </lineage>
</organism>
<sequence>MEFQPKSDNFIQKVEESFARQKFMDFIGARLIKVEPGFCEIHIPYNENLTQQHGFFHAGIIGSLADNVAGYAAFSLMEESSSILTVEFKLNLMSPGDGDLLIGRSNVLKNGRTLTICRSEVFVCKDGKEKICAASQSTLIELKNSADNKTEK</sequence>
<dbReference type="InterPro" id="IPR006683">
    <property type="entry name" value="Thioestr_dom"/>
</dbReference>
<dbReference type="AlphaFoldDB" id="A0A6P0USD6"/>
<evidence type="ECO:0000313" key="5">
    <source>
        <dbReference type="Proteomes" id="UP000468581"/>
    </source>
</evidence>
<dbReference type="GO" id="GO:0047617">
    <property type="term" value="F:fatty acyl-CoA hydrolase activity"/>
    <property type="evidence" value="ECO:0007669"/>
    <property type="project" value="InterPro"/>
</dbReference>
<dbReference type="PANTHER" id="PTHR21660">
    <property type="entry name" value="THIOESTERASE SUPERFAMILY MEMBER-RELATED"/>
    <property type="match status" value="1"/>
</dbReference>
<evidence type="ECO:0000259" key="3">
    <source>
        <dbReference type="Pfam" id="PF03061"/>
    </source>
</evidence>
<dbReference type="PANTHER" id="PTHR21660:SF1">
    <property type="entry name" value="ACYL-COENZYME A THIOESTERASE 13"/>
    <property type="match status" value="1"/>
</dbReference>
<accession>A0A6P0USD6</accession>
<protein>
    <submittedName>
        <fullName evidence="4">Hotdog fold thioesterase</fullName>
    </submittedName>
</protein>
<comment type="caution">
    <text evidence="4">The sequence shown here is derived from an EMBL/GenBank/DDBJ whole genome shotgun (WGS) entry which is preliminary data.</text>
</comment>
<dbReference type="CDD" id="cd03443">
    <property type="entry name" value="PaaI_thioesterase"/>
    <property type="match status" value="1"/>
</dbReference>
<dbReference type="NCBIfam" id="TIGR00369">
    <property type="entry name" value="unchar_dom_1"/>
    <property type="match status" value="1"/>
</dbReference>
<dbReference type="Gene3D" id="3.10.129.10">
    <property type="entry name" value="Hotdog Thioesterase"/>
    <property type="match status" value="1"/>
</dbReference>
<keyword evidence="2" id="KW-0378">Hydrolase</keyword>
<dbReference type="Proteomes" id="UP000468581">
    <property type="component" value="Unassembled WGS sequence"/>
</dbReference>
<proteinExistence type="inferred from homology"/>
<dbReference type="RefSeq" id="WP_163608009.1">
    <property type="nucleotide sequence ID" value="NZ_JAABOO010000003.1"/>
</dbReference>
<dbReference type="SUPFAM" id="SSF54637">
    <property type="entry name" value="Thioesterase/thiol ester dehydrase-isomerase"/>
    <property type="match status" value="1"/>
</dbReference>
<evidence type="ECO:0000256" key="2">
    <source>
        <dbReference type="ARBA" id="ARBA00022801"/>
    </source>
</evidence>
<feature type="domain" description="Thioesterase" evidence="3">
    <location>
        <begin position="53"/>
        <end position="123"/>
    </location>
</feature>
<evidence type="ECO:0000256" key="1">
    <source>
        <dbReference type="ARBA" id="ARBA00008324"/>
    </source>
</evidence>